<gene>
    <name evidence="1" type="ORF">HNP65_001217</name>
</gene>
<proteinExistence type="predicted"/>
<sequence length="102" mass="12473">MLFDLDDININIFVDEKKKVNNKWNYIGMLLVKEPFEKEIISFLKKTQEEEKINEMKYKDIKIKSGRYKVAMKWLDLIQENFLPHPECKFFINIFRNRQPKT</sequence>
<dbReference type="RefSeq" id="WP_184619406.1">
    <property type="nucleotide sequence ID" value="NZ_JACHEX010000003.1"/>
</dbReference>
<dbReference type="Proteomes" id="UP000555828">
    <property type="component" value="Unassembled WGS sequence"/>
</dbReference>
<comment type="caution">
    <text evidence="1">The sequence shown here is derived from an EMBL/GenBank/DDBJ whole genome shotgun (WGS) entry which is preliminary data.</text>
</comment>
<accession>A0A841GL90</accession>
<reference evidence="1 2" key="1">
    <citation type="submission" date="2020-08" db="EMBL/GenBank/DDBJ databases">
        <title>Genomic Encyclopedia of Type Strains, Phase IV (KMG-IV): sequencing the most valuable type-strain genomes for metagenomic binning, comparative biology and taxonomic classification.</title>
        <authorList>
            <person name="Goeker M."/>
        </authorList>
    </citation>
    <scope>NUCLEOTIDE SEQUENCE [LARGE SCALE GENOMIC DNA]</scope>
    <source>
        <strain evidence="1 2">DSM 13481</strain>
    </source>
</reference>
<evidence type="ECO:0000313" key="1">
    <source>
        <dbReference type="EMBL" id="MBB6062765.1"/>
    </source>
</evidence>
<protein>
    <submittedName>
        <fullName evidence="1">Uncharacterized protein</fullName>
    </submittedName>
</protein>
<evidence type="ECO:0000313" key="2">
    <source>
        <dbReference type="Proteomes" id="UP000555828"/>
    </source>
</evidence>
<name>A0A841GL90_9BACT</name>
<organism evidence="1 2">
    <name type="scientific">Thermosipho japonicus</name>
    <dbReference type="NCBI Taxonomy" id="90323"/>
    <lineage>
        <taxon>Bacteria</taxon>
        <taxon>Thermotogati</taxon>
        <taxon>Thermotogota</taxon>
        <taxon>Thermotogae</taxon>
        <taxon>Thermotogales</taxon>
        <taxon>Fervidobacteriaceae</taxon>
        <taxon>Thermosipho</taxon>
    </lineage>
</organism>
<dbReference type="AlphaFoldDB" id="A0A841GL90"/>
<dbReference type="EMBL" id="JACHEX010000003">
    <property type="protein sequence ID" value="MBB6062765.1"/>
    <property type="molecule type" value="Genomic_DNA"/>
</dbReference>
<keyword evidence="2" id="KW-1185">Reference proteome</keyword>